<feature type="transmembrane region" description="Helical" evidence="4">
    <location>
        <begin position="339"/>
        <end position="359"/>
    </location>
</feature>
<evidence type="ECO:0000256" key="4">
    <source>
        <dbReference type="SAM" id="Phobius"/>
    </source>
</evidence>
<dbReference type="SUPFAM" id="SSF53448">
    <property type="entry name" value="Nucleotide-diphospho-sugar transferases"/>
    <property type="match status" value="1"/>
</dbReference>
<dbReference type="Pfam" id="PF00535">
    <property type="entry name" value="Glycos_transf_2"/>
    <property type="match status" value="1"/>
</dbReference>
<dbReference type="Gene3D" id="3.90.550.10">
    <property type="entry name" value="Spore Coat Polysaccharide Biosynthesis Protein SpsA, Chain A"/>
    <property type="match status" value="1"/>
</dbReference>
<keyword evidence="4" id="KW-1133">Transmembrane helix</keyword>
<dbReference type="EMBL" id="FQ311875">
    <property type="protein sequence ID" value="CBT77425.1"/>
    <property type="molecule type" value="Genomic_DNA"/>
</dbReference>
<feature type="transmembrane region" description="Helical" evidence="4">
    <location>
        <begin position="406"/>
        <end position="425"/>
    </location>
</feature>
<evidence type="ECO:0000256" key="3">
    <source>
        <dbReference type="ARBA" id="ARBA00022679"/>
    </source>
</evidence>
<feature type="transmembrane region" description="Helical" evidence="4">
    <location>
        <begin position="371"/>
        <end position="394"/>
    </location>
</feature>
<dbReference type="PANTHER" id="PTHR43630">
    <property type="entry name" value="POLY-BETA-1,6-N-ACETYL-D-GLUCOSAMINE SYNTHASE"/>
    <property type="match status" value="1"/>
</dbReference>
<keyword evidence="7" id="KW-1185">Reference proteome</keyword>
<dbReference type="Proteomes" id="UP000006878">
    <property type="component" value="Chromosome"/>
</dbReference>
<evidence type="ECO:0000259" key="5">
    <source>
        <dbReference type="Pfam" id="PF00535"/>
    </source>
</evidence>
<dbReference type="InterPro" id="IPR001173">
    <property type="entry name" value="Glyco_trans_2-like"/>
</dbReference>
<keyword evidence="4" id="KW-0472">Membrane</keyword>
<sequence length="454" mass="49377">MSSALVLGYYTLTTVILSVGVLKLLLIPLALLFECRRGLLFTRSGKLSALPPGSRANAVIRPRRQTRASRHFGLTPDYKVSVIIPAYNEEVVLRACVESIVRNKGNLAEVVIVDDGSTDGTARLMHELAQEHRLVRAISQENAGKGAALNRGIAVATGEILVFVDADGIFSPVTIPWLLTGFRDGKVGAVCGDDRPVNLDRVLTKMLSVLSHLGTGVVRRALSLIHCLPVVSGNIGAFRADLVRELGGFRTDTVGEDLELTWRFYGAGYRVVFEPRAIVLAESPSTLQALWKQRVRWARGLLQSIKIHWRMHGNLRFGPFGVFLLFNFLTMVVVPLAQILVLAGLLYFIPAGLITFGGGEEATLIGRTAMVIGWIGIGVTLASVVLGIALNTAWRDLANLWTLPLWPFYATGMGLTMLAAVAFEIRGRPAKWNKLQRTGVISSGEFSAILGSRS</sequence>
<gene>
    <name evidence="6" type="ordered locus">AARI_32260</name>
</gene>
<dbReference type="GeneID" id="303186770"/>
<reference evidence="7" key="1">
    <citation type="journal article" date="2010" name="PLoS ONE">
        <title>The Arthrobacter arilaitensis Re117 genome sequence reveals its genetic adaptation to the surface of cheese.</title>
        <authorList>
            <person name="Monnet C."/>
            <person name="Loux V."/>
            <person name="Gibrat J.F."/>
            <person name="Spinnler E."/>
            <person name="Barbe V."/>
            <person name="Vacherie B."/>
            <person name="Gavory F."/>
            <person name="Gourbeyre E."/>
            <person name="Siguier P."/>
            <person name="Chandler M."/>
            <person name="Elleuch R."/>
            <person name="Irlinger F."/>
            <person name="Vallaeys T."/>
        </authorList>
    </citation>
    <scope>NUCLEOTIDE SEQUENCE</scope>
    <source>
        <strain evidence="7">DSM 16368 / CIP 108037 / IAM 15318 / JCM 13566 / Re117</strain>
    </source>
</reference>
<name>A0ABP1U943_GLUAR</name>
<dbReference type="GO" id="GO:0016757">
    <property type="term" value="F:glycosyltransferase activity"/>
    <property type="evidence" value="ECO:0007669"/>
    <property type="project" value="UniProtKB-KW"/>
</dbReference>
<organism evidence="6 7">
    <name type="scientific">Glutamicibacter arilaitensis (strain DSM 16368 / CIP 108037 / IAM 15318 / JCM 13566 / NCIMB 14258 / Re117)</name>
    <name type="common">Arthrobacter arilaitensis</name>
    <dbReference type="NCBI Taxonomy" id="861360"/>
    <lineage>
        <taxon>Bacteria</taxon>
        <taxon>Bacillati</taxon>
        <taxon>Actinomycetota</taxon>
        <taxon>Actinomycetes</taxon>
        <taxon>Micrococcales</taxon>
        <taxon>Micrococcaceae</taxon>
        <taxon>Glutamicibacter</taxon>
    </lineage>
</organism>
<evidence type="ECO:0000256" key="1">
    <source>
        <dbReference type="ARBA" id="ARBA00006739"/>
    </source>
</evidence>
<feature type="domain" description="Glycosyltransferase 2-like" evidence="5">
    <location>
        <begin position="81"/>
        <end position="206"/>
    </location>
</feature>
<accession>A0ABP1U943</accession>
<dbReference type="RefSeq" id="WP_013350524.1">
    <property type="nucleotide sequence ID" value="NC_014550.1"/>
</dbReference>
<keyword evidence="3 6" id="KW-0808">Transferase</keyword>
<dbReference type="InterPro" id="IPR029044">
    <property type="entry name" value="Nucleotide-diphossugar_trans"/>
</dbReference>
<dbReference type="EC" id="2.4.-.-" evidence="6"/>
<evidence type="ECO:0000256" key="2">
    <source>
        <dbReference type="ARBA" id="ARBA00022676"/>
    </source>
</evidence>
<feature type="transmembrane region" description="Helical" evidence="4">
    <location>
        <begin position="315"/>
        <end position="333"/>
    </location>
</feature>
<proteinExistence type="inferred from homology"/>
<dbReference type="CDD" id="cd06423">
    <property type="entry name" value="CESA_like"/>
    <property type="match status" value="1"/>
</dbReference>
<reference evidence="7" key="2">
    <citation type="submission" date="2010-07" db="EMBL/GenBank/DDBJ databases">
        <title>Complete genome sequence of Arthrobacter arilaitensis (strain DSM 16368 / CIP 108037 / JCM 13566 / Re117).</title>
        <authorList>
            <person name="Genoscope."/>
        </authorList>
    </citation>
    <scope>NUCLEOTIDE SEQUENCE [LARGE SCALE GENOMIC DNA]</scope>
    <source>
        <strain evidence="7">DSM 16368 / CIP 108037 / IAM 15318 / JCM 13566 / Re117</strain>
    </source>
</reference>
<comment type="similarity">
    <text evidence="1">Belongs to the glycosyltransferase 2 family.</text>
</comment>
<dbReference type="PANTHER" id="PTHR43630:SF1">
    <property type="entry name" value="POLY-BETA-1,6-N-ACETYL-D-GLUCOSAMINE SYNTHASE"/>
    <property type="match status" value="1"/>
</dbReference>
<feature type="transmembrane region" description="Helical" evidence="4">
    <location>
        <begin position="6"/>
        <end position="33"/>
    </location>
</feature>
<keyword evidence="4" id="KW-0812">Transmembrane</keyword>
<protein>
    <submittedName>
        <fullName evidence="6">Family 2 glycosyl transferase</fullName>
        <ecNumber evidence="6">2.4.-.-</ecNumber>
    </submittedName>
</protein>
<keyword evidence="2 6" id="KW-0328">Glycosyltransferase</keyword>
<evidence type="ECO:0000313" key="7">
    <source>
        <dbReference type="Proteomes" id="UP000006878"/>
    </source>
</evidence>
<evidence type="ECO:0000313" key="6">
    <source>
        <dbReference type="EMBL" id="CBT77425.1"/>
    </source>
</evidence>